<name>A0AAV7ALY0_ENGPU</name>
<keyword evidence="2" id="KW-1185">Reference proteome</keyword>
<dbReference type="AlphaFoldDB" id="A0AAV7ALY0"/>
<evidence type="ECO:0000313" key="2">
    <source>
        <dbReference type="Proteomes" id="UP000824782"/>
    </source>
</evidence>
<accession>A0AAV7ALY0</accession>
<organism evidence="1 2">
    <name type="scientific">Engystomops pustulosus</name>
    <name type="common">Tungara frog</name>
    <name type="synonym">Physalaemus pustulosus</name>
    <dbReference type="NCBI Taxonomy" id="76066"/>
    <lineage>
        <taxon>Eukaryota</taxon>
        <taxon>Metazoa</taxon>
        <taxon>Chordata</taxon>
        <taxon>Craniata</taxon>
        <taxon>Vertebrata</taxon>
        <taxon>Euteleostomi</taxon>
        <taxon>Amphibia</taxon>
        <taxon>Batrachia</taxon>
        <taxon>Anura</taxon>
        <taxon>Neobatrachia</taxon>
        <taxon>Hyloidea</taxon>
        <taxon>Leptodactylidae</taxon>
        <taxon>Leiuperinae</taxon>
        <taxon>Engystomops</taxon>
    </lineage>
</organism>
<comment type="caution">
    <text evidence="1">The sequence shown here is derived from an EMBL/GenBank/DDBJ whole genome shotgun (WGS) entry which is preliminary data.</text>
</comment>
<protein>
    <submittedName>
        <fullName evidence="1">Uncharacterized protein</fullName>
    </submittedName>
</protein>
<sequence>MLIEPCEIHLTLKNSTHQGYINFYPIARTVGMSPPVPPSIHGVQGGNTDHTFSLHADDIILLLTHLEDSLTSAMDLIQIIFGNFS</sequence>
<dbReference type="EMBL" id="WNYA01000008">
    <property type="protein sequence ID" value="KAG8559748.1"/>
    <property type="molecule type" value="Genomic_DNA"/>
</dbReference>
<gene>
    <name evidence="1" type="ORF">GDO81_017439</name>
</gene>
<proteinExistence type="predicted"/>
<reference evidence="1" key="1">
    <citation type="thesis" date="2020" institute="ProQuest LLC" country="789 East Eisenhower Parkway, Ann Arbor, MI, USA">
        <title>Comparative Genomics and Chromosome Evolution.</title>
        <authorList>
            <person name="Mudd A.B."/>
        </authorList>
    </citation>
    <scope>NUCLEOTIDE SEQUENCE</scope>
    <source>
        <strain evidence="1">237g6f4</strain>
        <tissue evidence="1">Blood</tissue>
    </source>
</reference>
<evidence type="ECO:0000313" key="1">
    <source>
        <dbReference type="EMBL" id="KAG8559748.1"/>
    </source>
</evidence>
<dbReference type="Proteomes" id="UP000824782">
    <property type="component" value="Unassembled WGS sequence"/>
</dbReference>